<dbReference type="AlphaFoldDB" id="A0A949X398"/>
<dbReference type="PANTHER" id="PTHR10587">
    <property type="entry name" value="GLYCOSYL TRANSFERASE-RELATED"/>
    <property type="match status" value="1"/>
</dbReference>
<dbReference type="Proteomes" id="UP000694308">
    <property type="component" value="Unassembled WGS sequence"/>
</dbReference>
<dbReference type="GO" id="GO:0005975">
    <property type="term" value="P:carbohydrate metabolic process"/>
    <property type="evidence" value="ECO:0007669"/>
    <property type="project" value="InterPro"/>
</dbReference>
<dbReference type="CDD" id="cd10944">
    <property type="entry name" value="CE4_SmPgdA_like"/>
    <property type="match status" value="1"/>
</dbReference>
<dbReference type="PROSITE" id="PS51677">
    <property type="entry name" value="NODB"/>
    <property type="match status" value="1"/>
</dbReference>
<accession>A0A949X398</accession>
<reference evidence="3" key="1">
    <citation type="submission" date="2020-12" db="EMBL/GenBank/DDBJ databases">
        <title>Clostridium thailandense sp. nov., a novel acetogenic bacterium isolated from peat land soil in Thailand.</title>
        <authorList>
            <person name="Chaikitkaew S."/>
            <person name="Birkeland N.K."/>
        </authorList>
    </citation>
    <scope>NUCLEOTIDE SEQUENCE</scope>
    <source>
        <strain evidence="3">PL3</strain>
    </source>
</reference>
<dbReference type="Pfam" id="PF01522">
    <property type="entry name" value="Polysacc_deac_1"/>
    <property type="match status" value="1"/>
</dbReference>
<gene>
    <name evidence="3" type="ORF">I6U48_15030</name>
</gene>
<proteinExistence type="predicted"/>
<feature type="domain" description="NodB homology" evidence="2">
    <location>
        <begin position="94"/>
        <end position="296"/>
    </location>
</feature>
<dbReference type="InterPro" id="IPR002509">
    <property type="entry name" value="NODB_dom"/>
</dbReference>
<evidence type="ECO:0000256" key="1">
    <source>
        <dbReference type="SAM" id="MobiDB-lite"/>
    </source>
</evidence>
<evidence type="ECO:0000313" key="3">
    <source>
        <dbReference type="EMBL" id="MBV7274219.1"/>
    </source>
</evidence>
<organism evidence="3 4">
    <name type="scientific">Clostridium thailandense</name>
    <dbReference type="NCBI Taxonomy" id="2794346"/>
    <lineage>
        <taxon>Bacteria</taxon>
        <taxon>Bacillati</taxon>
        <taxon>Bacillota</taxon>
        <taxon>Clostridia</taxon>
        <taxon>Eubacteriales</taxon>
        <taxon>Clostridiaceae</taxon>
        <taxon>Clostridium</taxon>
    </lineage>
</organism>
<sequence>MFIIACIACAAVSIKMIYKSKNSNNIKNNNAVTSSVDKSKENQVNVAGTKNEAESNSVKQATSSNSTQDKAEVKSEVNNQGVNVEQALVEDGKKTAYLTFDDGPSVTVTPKILDTLKQYKINGTFFVLGSNIEQGEESKEVLKRTFEEGNSIGNHSYTHNLKKLYPHNRVNVDYFMEELDKTNKSLQNVLGQDFNTRIIRMPGGYISRQYYKDPNLSAFNAKLKEKNMCYIDWNAYDFDSEGKWKNSEQLLEEVKSSVGDKQKVVILMHDTYGKEETAKALPKIIEYLKNQGYEFKTLK</sequence>
<comment type="caution">
    <text evidence="3">The sequence shown here is derived from an EMBL/GenBank/DDBJ whole genome shotgun (WGS) entry which is preliminary data.</text>
</comment>
<dbReference type="GO" id="GO:0016810">
    <property type="term" value="F:hydrolase activity, acting on carbon-nitrogen (but not peptide) bonds"/>
    <property type="evidence" value="ECO:0007669"/>
    <property type="project" value="InterPro"/>
</dbReference>
<dbReference type="EMBL" id="JAEEGC010000070">
    <property type="protein sequence ID" value="MBV7274219.1"/>
    <property type="molecule type" value="Genomic_DNA"/>
</dbReference>
<evidence type="ECO:0000313" key="4">
    <source>
        <dbReference type="Proteomes" id="UP000694308"/>
    </source>
</evidence>
<dbReference type="PANTHER" id="PTHR10587:SF125">
    <property type="entry name" value="POLYSACCHARIDE DEACETYLASE YHEN-RELATED"/>
    <property type="match status" value="1"/>
</dbReference>
<keyword evidence="4" id="KW-1185">Reference proteome</keyword>
<protein>
    <submittedName>
        <fullName evidence="3">Polysaccharide deacetylase</fullName>
    </submittedName>
</protein>
<feature type="region of interest" description="Disordered" evidence="1">
    <location>
        <begin position="28"/>
        <end position="77"/>
    </location>
</feature>
<name>A0A949X398_9CLOT</name>
<evidence type="ECO:0000259" key="2">
    <source>
        <dbReference type="PROSITE" id="PS51677"/>
    </source>
</evidence>
<dbReference type="InterPro" id="IPR050248">
    <property type="entry name" value="Polysacc_deacetylase_ArnD"/>
</dbReference>
<feature type="compositionally biased region" description="Polar residues" evidence="1">
    <location>
        <begin position="31"/>
        <end position="68"/>
    </location>
</feature>